<gene>
    <name evidence="2" type="ORF">GOP47_0012818</name>
</gene>
<evidence type="ECO:0000313" key="3">
    <source>
        <dbReference type="Proteomes" id="UP000886520"/>
    </source>
</evidence>
<evidence type="ECO:0000256" key="1">
    <source>
        <dbReference type="SAM" id="MobiDB-lite"/>
    </source>
</evidence>
<evidence type="ECO:0000313" key="2">
    <source>
        <dbReference type="EMBL" id="KAI5072712.1"/>
    </source>
</evidence>
<name>A0A9D4ZG22_ADICA</name>
<dbReference type="EMBL" id="JABFUD020000012">
    <property type="protein sequence ID" value="KAI5072712.1"/>
    <property type="molecule type" value="Genomic_DNA"/>
</dbReference>
<sequence>MAAGQPSVNFKEGVNFMGESSKDHERPPAILLYAYKNGQDSRILKDSMNHSCVQIGDNPVELQYRVLDTYDGKGGYMDEQGAYYMIVKSPNVADKWEQNASKTKVDDEGSRRNRL</sequence>
<dbReference type="AlphaFoldDB" id="A0A9D4ZG22"/>
<feature type="compositionally biased region" description="Basic and acidic residues" evidence="1">
    <location>
        <begin position="103"/>
        <end position="115"/>
    </location>
</feature>
<organism evidence="2 3">
    <name type="scientific">Adiantum capillus-veneris</name>
    <name type="common">Maidenhair fern</name>
    <dbReference type="NCBI Taxonomy" id="13818"/>
    <lineage>
        <taxon>Eukaryota</taxon>
        <taxon>Viridiplantae</taxon>
        <taxon>Streptophyta</taxon>
        <taxon>Embryophyta</taxon>
        <taxon>Tracheophyta</taxon>
        <taxon>Polypodiopsida</taxon>
        <taxon>Polypodiidae</taxon>
        <taxon>Polypodiales</taxon>
        <taxon>Pteridineae</taxon>
        <taxon>Pteridaceae</taxon>
        <taxon>Vittarioideae</taxon>
        <taxon>Adiantum</taxon>
    </lineage>
</organism>
<comment type="caution">
    <text evidence="2">The sequence shown here is derived from an EMBL/GenBank/DDBJ whole genome shotgun (WGS) entry which is preliminary data.</text>
</comment>
<feature type="region of interest" description="Disordered" evidence="1">
    <location>
        <begin position="96"/>
        <end position="115"/>
    </location>
</feature>
<keyword evidence="3" id="KW-1185">Reference proteome</keyword>
<protein>
    <submittedName>
        <fullName evidence="2">Uncharacterized protein</fullName>
    </submittedName>
</protein>
<proteinExistence type="predicted"/>
<accession>A0A9D4ZG22</accession>
<dbReference type="Proteomes" id="UP000886520">
    <property type="component" value="Chromosome 12"/>
</dbReference>
<reference evidence="2" key="1">
    <citation type="submission" date="2021-01" db="EMBL/GenBank/DDBJ databases">
        <title>Adiantum capillus-veneris genome.</title>
        <authorList>
            <person name="Fang Y."/>
            <person name="Liao Q."/>
        </authorList>
    </citation>
    <scope>NUCLEOTIDE SEQUENCE</scope>
    <source>
        <strain evidence="2">H3</strain>
        <tissue evidence="2">Leaf</tissue>
    </source>
</reference>